<evidence type="ECO:0000256" key="7">
    <source>
        <dbReference type="ARBA" id="ARBA00023209"/>
    </source>
</evidence>
<dbReference type="InterPro" id="IPR045540">
    <property type="entry name" value="YegS/DAGK_C"/>
</dbReference>
<keyword evidence="6" id="KW-0067">ATP-binding</keyword>
<dbReference type="SMART" id="SM00046">
    <property type="entry name" value="DAGKc"/>
    <property type="match status" value="1"/>
</dbReference>
<keyword evidence="7" id="KW-0594">Phospholipid biosynthesis</keyword>
<dbReference type="Proteomes" id="UP001589867">
    <property type="component" value="Unassembled WGS sequence"/>
</dbReference>
<dbReference type="PROSITE" id="PS50146">
    <property type="entry name" value="DAGK"/>
    <property type="match status" value="1"/>
</dbReference>
<keyword evidence="7" id="KW-0444">Lipid biosynthesis</keyword>
<dbReference type="Gene3D" id="2.60.200.40">
    <property type="match status" value="1"/>
</dbReference>
<dbReference type="InterPro" id="IPR001206">
    <property type="entry name" value="Diacylglycerol_kinase_cat_dom"/>
</dbReference>
<evidence type="ECO:0000256" key="3">
    <source>
        <dbReference type="ARBA" id="ARBA00022679"/>
    </source>
</evidence>
<feature type="domain" description="DAGKc" evidence="9">
    <location>
        <begin position="12"/>
        <end position="140"/>
    </location>
</feature>
<keyword evidence="4" id="KW-0547">Nucleotide-binding</keyword>
<dbReference type="InterPro" id="IPR050187">
    <property type="entry name" value="Lipid_Phosphate_FormReg"/>
</dbReference>
<keyword evidence="5 10" id="KW-0418">Kinase</keyword>
<dbReference type="PANTHER" id="PTHR12358:SF54">
    <property type="entry name" value="SPHINGOSINE KINASE RELATED PROTEIN"/>
    <property type="match status" value="1"/>
</dbReference>
<evidence type="ECO:0000256" key="4">
    <source>
        <dbReference type="ARBA" id="ARBA00022741"/>
    </source>
</evidence>
<dbReference type="RefSeq" id="WP_377251147.1">
    <property type="nucleotide sequence ID" value="NZ_JBHLUH010000021.1"/>
</dbReference>
<dbReference type="InterPro" id="IPR016064">
    <property type="entry name" value="NAD/diacylglycerol_kinase_sf"/>
</dbReference>
<evidence type="ECO:0000313" key="11">
    <source>
        <dbReference type="Proteomes" id="UP001589867"/>
    </source>
</evidence>
<keyword evidence="7" id="KW-0443">Lipid metabolism</keyword>
<gene>
    <name evidence="10" type="ORF">ACFFIA_14775</name>
</gene>
<comment type="caution">
    <text evidence="10">The sequence shown here is derived from an EMBL/GenBank/DDBJ whole genome shotgun (WGS) entry which is preliminary data.</text>
</comment>
<dbReference type="Gene3D" id="3.40.50.10330">
    <property type="entry name" value="Probable inorganic polyphosphate/atp-NAD kinase, domain 1"/>
    <property type="match status" value="1"/>
</dbReference>
<organism evidence="10 11">
    <name type="scientific">Phytohabitans kaempferiae</name>
    <dbReference type="NCBI Taxonomy" id="1620943"/>
    <lineage>
        <taxon>Bacteria</taxon>
        <taxon>Bacillati</taxon>
        <taxon>Actinomycetota</taxon>
        <taxon>Actinomycetes</taxon>
        <taxon>Micromonosporales</taxon>
        <taxon>Micromonosporaceae</taxon>
    </lineage>
</organism>
<evidence type="ECO:0000259" key="9">
    <source>
        <dbReference type="PROSITE" id="PS50146"/>
    </source>
</evidence>
<evidence type="ECO:0000256" key="8">
    <source>
        <dbReference type="ARBA" id="ARBA00023264"/>
    </source>
</evidence>
<dbReference type="PANTHER" id="PTHR12358">
    <property type="entry name" value="SPHINGOSINE KINASE"/>
    <property type="match status" value="1"/>
</dbReference>
<keyword evidence="8" id="KW-1208">Phospholipid metabolism</keyword>
<sequence length="308" mass="33074">MRSKIELQDAIHRARRAVLIVNTHSRRGRRLYEVVRGRLAAEGFHLLGCFPVENTERLPGQLAAAIALDPDLLVAGGGDGTVSEAARHLAHRDIALGVLPLGTTNNFARALAVPHRPAGALGVLTGGKVADVDLGQAGETIFANHANVGLSAQVGEAVPARLKRHIGKSAYPLTAVARLLRHRPFRARITAGGDEYEVVTHQLNIVNGRFQAGRPITSDATVDDRVLHVFPVGGPRRRQLLSASLRQAFAGQRQPTAPPFLATDDLTVETDPPLPLDVDGEVHGRTPIRVRLLPNALRVMVAPSFVDN</sequence>
<proteinExistence type="inferred from homology"/>
<comment type="similarity">
    <text evidence="2">Belongs to the diacylglycerol/lipid kinase family.</text>
</comment>
<dbReference type="EMBL" id="JBHLUH010000021">
    <property type="protein sequence ID" value="MFC0528925.1"/>
    <property type="molecule type" value="Genomic_DNA"/>
</dbReference>
<dbReference type="Pfam" id="PF00781">
    <property type="entry name" value="DAGK_cat"/>
    <property type="match status" value="1"/>
</dbReference>
<dbReference type="Pfam" id="PF19279">
    <property type="entry name" value="YegS_C"/>
    <property type="match status" value="1"/>
</dbReference>
<dbReference type="GO" id="GO:0016301">
    <property type="term" value="F:kinase activity"/>
    <property type="evidence" value="ECO:0007669"/>
    <property type="project" value="UniProtKB-KW"/>
</dbReference>
<comment type="cofactor">
    <cofactor evidence="1">
        <name>Mg(2+)</name>
        <dbReference type="ChEBI" id="CHEBI:18420"/>
    </cofactor>
</comment>
<keyword evidence="3 10" id="KW-0808">Transferase</keyword>
<keyword evidence="11" id="KW-1185">Reference proteome</keyword>
<evidence type="ECO:0000313" key="10">
    <source>
        <dbReference type="EMBL" id="MFC0528925.1"/>
    </source>
</evidence>
<protein>
    <submittedName>
        <fullName evidence="10">Diacylglycerol/lipid kinase family protein</fullName>
        <ecNumber evidence="10">2.7.1.-</ecNumber>
    </submittedName>
</protein>
<dbReference type="SUPFAM" id="SSF111331">
    <property type="entry name" value="NAD kinase/diacylglycerol kinase-like"/>
    <property type="match status" value="1"/>
</dbReference>
<evidence type="ECO:0000256" key="5">
    <source>
        <dbReference type="ARBA" id="ARBA00022777"/>
    </source>
</evidence>
<name>A0ABV6M2K5_9ACTN</name>
<evidence type="ECO:0000256" key="1">
    <source>
        <dbReference type="ARBA" id="ARBA00001946"/>
    </source>
</evidence>
<reference evidence="10 11" key="1">
    <citation type="submission" date="2024-09" db="EMBL/GenBank/DDBJ databases">
        <authorList>
            <person name="Sun Q."/>
            <person name="Mori K."/>
        </authorList>
    </citation>
    <scope>NUCLEOTIDE SEQUENCE [LARGE SCALE GENOMIC DNA]</scope>
    <source>
        <strain evidence="10 11">TBRC 3947</strain>
    </source>
</reference>
<evidence type="ECO:0000256" key="2">
    <source>
        <dbReference type="ARBA" id="ARBA00005983"/>
    </source>
</evidence>
<dbReference type="InterPro" id="IPR017438">
    <property type="entry name" value="ATP-NAD_kinase_N"/>
</dbReference>
<dbReference type="EC" id="2.7.1.-" evidence="10"/>
<evidence type="ECO:0000256" key="6">
    <source>
        <dbReference type="ARBA" id="ARBA00022840"/>
    </source>
</evidence>
<accession>A0ABV6M2K5</accession>